<dbReference type="Pfam" id="PF01547">
    <property type="entry name" value="SBP_bac_1"/>
    <property type="match status" value="1"/>
</dbReference>
<evidence type="ECO:0000313" key="3">
    <source>
        <dbReference type="EMBL" id="MBH1941141.1"/>
    </source>
</evidence>
<dbReference type="InterPro" id="IPR006059">
    <property type="entry name" value="SBP"/>
</dbReference>
<evidence type="ECO:0000256" key="1">
    <source>
        <dbReference type="SAM" id="MobiDB-lite"/>
    </source>
</evidence>
<dbReference type="AlphaFoldDB" id="A0A8J7HBI6"/>
<dbReference type="SUPFAM" id="SSF53850">
    <property type="entry name" value="Periplasmic binding protein-like II"/>
    <property type="match status" value="1"/>
</dbReference>
<proteinExistence type="predicted"/>
<feature type="region of interest" description="Disordered" evidence="1">
    <location>
        <begin position="27"/>
        <end position="67"/>
    </location>
</feature>
<dbReference type="PANTHER" id="PTHR43649:SF12">
    <property type="entry name" value="DIACETYLCHITOBIOSE BINDING PROTEIN DASA"/>
    <property type="match status" value="1"/>
</dbReference>
<dbReference type="Proteomes" id="UP000623269">
    <property type="component" value="Unassembled WGS sequence"/>
</dbReference>
<keyword evidence="2" id="KW-0732">Signal</keyword>
<evidence type="ECO:0000313" key="4">
    <source>
        <dbReference type="Proteomes" id="UP000623269"/>
    </source>
</evidence>
<feature type="signal peptide" evidence="2">
    <location>
        <begin position="1"/>
        <end position="22"/>
    </location>
</feature>
<dbReference type="EMBL" id="JAEAGR010000009">
    <property type="protein sequence ID" value="MBH1941141.1"/>
    <property type="molecule type" value="Genomic_DNA"/>
</dbReference>
<comment type="caution">
    <text evidence="3">The sequence shown here is derived from an EMBL/GenBank/DDBJ whole genome shotgun (WGS) entry which is preliminary data.</text>
</comment>
<accession>A0A8J7HBI6</accession>
<dbReference type="RefSeq" id="WP_197661367.1">
    <property type="nucleotide sequence ID" value="NZ_JAEAGR010000009.1"/>
</dbReference>
<organism evidence="3 4">
    <name type="scientific">Mobilitalea sibirica</name>
    <dbReference type="NCBI Taxonomy" id="1462919"/>
    <lineage>
        <taxon>Bacteria</taxon>
        <taxon>Bacillati</taxon>
        <taxon>Bacillota</taxon>
        <taxon>Clostridia</taxon>
        <taxon>Lachnospirales</taxon>
        <taxon>Lachnospiraceae</taxon>
        <taxon>Mobilitalea</taxon>
    </lineage>
</organism>
<dbReference type="InterPro" id="IPR050490">
    <property type="entry name" value="Bact_solute-bd_prot1"/>
</dbReference>
<dbReference type="PANTHER" id="PTHR43649">
    <property type="entry name" value="ARABINOSE-BINDING PROTEIN-RELATED"/>
    <property type="match status" value="1"/>
</dbReference>
<dbReference type="Gene3D" id="3.40.190.10">
    <property type="entry name" value="Periplasmic binding protein-like II"/>
    <property type="match status" value="1"/>
</dbReference>
<feature type="compositionally biased region" description="Low complexity" evidence="1">
    <location>
        <begin position="32"/>
        <end position="41"/>
    </location>
</feature>
<dbReference type="PROSITE" id="PS51257">
    <property type="entry name" value="PROKAR_LIPOPROTEIN"/>
    <property type="match status" value="1"/>
</dbReference>
<keyword evidence="4" id="KW-1185">Reference proteome</keyword>
<sequence>MKNFRKLFTVVLMLALIVASLAACGKKEEAPEATPTPAETTGGNGGEEPEEEEATPTPTPAPRDLNGIDIVVGDWWSTGEEVIETQKQEDQKAYRDKLQADHNFTLTQSNLGAWGEYAEIFITSTMSGDPAADIFIMDQAMVPEPIKQGLMYPVGDLPSFNGFTDEKWNQGIKDTYTMNDKTYAFSEEDDTPGLGVFWNKRLFEEAGLDPELLYDLQANGEWTWDKFHELAKTLTRDTNSDGVTDTYGITCWQREIVKAAVFSNGTDYVRFNEETGRYENNQKSDEVLAAIQLAVTLYDEGLILPQPEDAVYTFFVDAFKTSQAAMLPAEWYRHTEFQEMEDDWGFVFFPVGPGPNAKMQTMYVGNVRVMPAGLDAQYADDVAFAYDKWVAAVPGYEDEEMDLTYYYSQVRDPRAVEETIIPMLQGQGTRSLVYMVPGLSFKHGSNEDNGGLGDVSAIEIAEAASAIYDGIINDFYAD</sequence>
<name>A0A8J7HBI6_9FIRM</name>
<feature type="chain" id="PRO_5039455125" evidence="2">
    <location>
        <begin position="23"/>
        <end position="478"/>
    </location>
</feature>
<gene>
    <name evidence="3" type="ORF">I5677_09585</name>
</gene>
<protein>
    <submittedName>
        <fullName evidence="3">Extracellular solute-binding protein</fullName>
    </submittedName>
</protein>
<evidence type="ECO:0000256" key="2">
    <source>
        <dbReference type="SAM" id="SignalP"/>
    </source>
</evidence>
<reference evidence="3" key="1">
    <citation type="submission" date="2020-12" db="EMBL/GenBank/DDBJ databases">
        <title>M. sibirica DSM 26468T genome.</title>
        <authorList>
            <person name="Thieme N."/>
            <person name="Rettenmaier R."/>
            <person name="Zverlov V."/>
            <person name="Liebl W."/>
        </authorList>
    </citation>
    <scope>NUCLEOTIDE SEQUENCE</scope>
    <source>
        <strain evidence="3">DSM 26468</strain>
    </source>
</reference>